<organism evidence="11 12">
    <name type="scientific">Erinaceus europaeus</name>
    <name type="common">Western European hedgehog</name>
    <dbReference type="NCBI Taxonomy" id="9365"/>
    <lineage>
        <taxon>Eukaryota</taxon>
        <taxon>Metazoa</taxon>
        <taxon>Chordata</taxon>
        <taxon>Craniata</taxon>
        <taxon>Vertebrata</taxon>
        <taxon>Euteleostomi</taxon>
        <taxon>Mammalia</taxon>
        <taxon>Eutheria</taxon>
        <taxon>Laurasiatheria</taxon>
        <taxon>Eulipotyphla</taxon>
        <taxon>Erinaceidae</taxon>
        <taxon>Erinaceinae</taxon>
        <taxon>Erinaceus</taxon>
    </lineage>
</organism>
<dbReference type="PROSITE" id="PS51808">
    <property type="entry name" value="CHCH"/>
    <property type="match status" value="2"/>
</dbReference>
<dbReference type="RefSeq" id="XP_060049431.1">
    <property type="nucleotide sequence ID" value="XM_060193448.1"/>
</dbReference>
<keyword evidence="7 9" id="KW-0496">Mitochondrion</keyword>
<keyword evidence="9" id="KW-0999">Mitochondrion inner membrane</keyword>
<protein>
    <recommendedName>
        <fullName evidence="9">NADH dehydrogenase [ubiquinone] 1 alpha subcomplex subunit 8</fullName>
    </recommendedName>
</protein>
<keyword evidence="11" id="KW-1185">Reference proteome</keyword>
<keyword evidence="9" id="KW-0472">Membrane</keyword>
<dbReference type="GeneID" id="103126920"/>
<keyword evidence="6 9" id="KW-0249">Electron transport</keyword>
<evidence type="ECO:0000256" key="8">
    <source>
        <dbReference type="ARBA" id="ARBA00023157"/>
    </source>
</evidence>
<reference evidence="12" key="1">
    <citation type="submission" date="2025-08" db="UniProtKB">
        <authorList>
            <consortium name="RefSeq"/>
        </authorList>
    </citation>
    <scope>IDENTIFICATION</scope>
</reference>
<accession>A0ABM3XKT9</accession>
<feature type="region of interest" description="Disordered" evidence="10">
    <location>
        <begin position="134"/>
        <end position="157"/>
    </location>
</feature>
<keyword evidence="5" id="KW-0677">Repeat</keyword>
<evidence type="ECO:0000256" key="6">
    <source>
        <dbReference type="ARBA" id="ARBA00022982"/>
    </source>
</evidence>
<sequence length="172" mass="20015">MLGIVELPTVKDLKVQEVNVSSSVLKAAAHHYGAQCDKPNREFMLCCWEDKDPRWCLEEGKLVNKCALDFFREIKLHCAEIFKEYWTCIDYSNLQLFHHCCKQQTKFDECVLDKLGWVWPDLGELSKVTKVKTDRPLPKNPYHSKPRPEPNPPIEGDLKPAKHGNHIYFCNM</sequence>
<evidence type="ECO:0000256" key="3">
    <source>
        <dbReference type="ARBA" id="ARBA00022448"/>
    </source>
</evidence>
<gene>
    <name evidence="12" type="primary">LOC103126920</name>
</gene>
<dbReference type="PANTHER" id="PTHR13344">
    <property type="entry name" value="NADH-UBIQUINONE OXIDOREDUCTASE"/>
    <property type="match status" value="1"/>
</dbReference>
<evidence type="ECO:0000256" key="7">
    <source>
        <dbReference type="ARBA" id="ARBA00023128"/>
    </source>
</evidence>
<keyword evidence="4 9" id="KW-0679">Respiratory chain</keyword>
<evidence type="ECO:0000313" key="12">
    <source>
        <dbReference type="RefSeq" id="XP_060049431.1"/>
    </source>
</evidence>
<comment type="similarity">
    <text evidence="2 9">Belongs to the complex I NDUFA8 subunit family.</text>
</comment>
<evidence type="ECO:0000256" key="2">
    <source>
        <dbReference type="ARBA" id="ARBA00010705"/>
    </source>
</evidence>
<name>A0ABM3XKT9_ERIEU</name>
<evidence type="ECO:0000256" key="5">
    <source>
        <dbReference type="ARBA" id="ARBA00022737"/>
    </source>
</evidence>
<evidence type="ECO:0000256" key="9">
    <source>
        <dbReference type="PIRNR" id="PIRNR017016"/>
    </source>
</evidence>
<evidence type="ECO:0000256" key="10">
    <source>
        <dbReference type="SAM" id="MobiDB-lite"/>
    </source>
</evidence>
<comment type="function">
    <text evidence="1 9">Accessory subunit of the mitochondrial membrane respiratory chain NADH dehydrogenase (Complex I), that is believed not to be involved in catalysis. Complex I functions in the transfer of electrons from NADH to the respiratory chain. The immediate electron acceptor for the enzyme is believed to be ubiquinone.</text>
</comment>
<evidence type="ECO:0000256" key="1">
    <source>
        <dbReference type="ARBA" id="ARBA00003195"/>
    </source>
</evidence>
<keyword evidence="3 9" id="KW-0813">Transport</keyword>
<dbReference type="PANTHER" id="PTHR13344:SF0">
    <property type="entry name" value="NADH DEHYDROGENASE [UBIQUINONE] 1 ALPHA SUBCOMPLEX SUBUNIT 8"/>
    <property type="match status" value="1"/>
</dbReference>
<dbReference type="InterPro" id="IPR016680">
    <property type="entry name" value="NDUFA8"/>
</dbReference>
<proteinExistence type="inferred from homology"/>
<dbReference type="PIRSF" id="PIRSF017016">
    <property type="entry name" value="NDUA8"/>
    <property type="match status" value="1"/>
</dbReference>
<comment type="subcellular location">
    <subcellularLocation>
        <location evidence="9">Mitochondrion inner membrane</location>
    </subcellularLocation>
</comment>
<evidence type="ECO:0000256" key="4">
    <source>
        <dbReference type="ARBA" id="ARBA00022660"/>
    </source>
</evidence>
<dbReference type="Proteomes" id="UP001652624">
    <property type="component" value="Chromosome 7"/>
</dbReference>
<evidence type="ECO:0000313" key="11">
    <source>
        <dbReference type="Proteomes" id="UP001652624"/>
    </source>
</evidence>
<keyword evidence="8" id="KW-1015">Disulfide bond</keyword>